<feature type="compositionally biased region" description="Polar residues" evidence="1">
    <location>
        <begin position="240"/>
        <end position="252"/>
    </location>
</feature>
<protein>
    <submittedName>
        <fullName evidence="2">Uncharacterized protein</fullName>
    </submittedName>
</protein>
<reference evidence="3" key="1">
    <citation type="journal article" date="2012" name="Science">
        <title>The Paleozoic origin of enzymatic lignin decomposition reconstructed from 31 fungal genomes.</title>
        <authorList>
            <person name="Floudas D."/>
            <person name="Binder M."/>
            <person name="Riley R."/>
            <person name="Barry K."/>
            <person name="Blanchette R.A."/>
            <person name="Henrissat B."/>
            <person name="Martinez A.T."/>
            <person name="Otillar R."/>
            <person name="Spatafora J.W."/>
            <person name="Yadav J.S."/>
            <person name="Aerts A."/>
            <person name="Benoit I."/>
            <person name="Boyd A."/>
            <person name="Carlson A."/>
            <person name="Copeland A."/>
            <person name="Coutinho P.M."/>
            <person name="de Vries R.P."/>
            <person name="Ferreira P."/>
            <person name="Findley K."/>
            <person name="Foster B."/>
            <person name="Gaskell J."/>
            <person name="Glotzer D."/>
            <person name="Gorecki P."/>
            <person name="Heitman J."/>
            <person name="Hesse C."/>
            <person name="Hori C."/>
            <person name="Igarashi K."/>
            <person name="Jurgens J.A."/>
            <person name="Kallen N."/>
            <person name="Kersten P."/>
            <person name="Kohler A."/>
            <person name="Kuees U."/>
            <person name="Kumar T.K.A."/>
            <person name="Kuo A."/>
            <person name="LaButti K."/>
            <person name="Larrondo L.F."/>
            <person name="Lindquist E."/>
            <person name="Ling A."/>
            <person name="Lombard V."/>
            <person name="Lucas S."/>
            <person name="Lundell T."/>
            <person name="Martin R."/>
            <person name="McLaughlin D.J."/>
            <person name="Morgenstern I."/>
            <person name="Morin E."/>
            <person name="Murat C."/>
            <person name="Nagy L.G."/>
            <person name="Nolan M."/>
            <person name="Ohm R.A."/>
            <person name="Patyshakuliyeva A."/>
            <person name="Rokas A."/>
            <person name="Ruiz-Duenas F.J."/>
            <person name="Sabat G."/>
            <person name="Salamov A."/>
            <person name="Samejima M."/>
            <person name="Schmutz J."/>
            <person name="Slot J.C."/>
            <person name="St John F."/>
            <person name="Stenlid J."/>
            <person name="Sun H."/>
            <person name="Sun S."/>
            <person name="Syed K."/>
            <person name="Tsang A."/>
            <person name="Wiebenga A."/>
            <person name="Young D."/>
            <person name="Pisabarro A."/>
            <person name="Eastwood D.C."/>
            <person name="Martin F."/>
            <person name="Cullen D."/>
            <person name="Grigoriev I.V."/>
            <person name="Hibbett D.S."/>
        </authorList>
    </citation>
    <scope>NUCLEOTIDE SEQUENCE [LARGE SCALE GENOMIC DNA]</scope>
    <source>
        <strain evidence="3">FP-91666</strain>
    </source>
</reference>
<dbReference type="AlphaFoldDB" id="R7RZL4"/>
<feature type="compositionally biased region" description="Basic residues" evidence="1">
    <location>
        <begin position="263"/>
        <end position="275"/>
    </location>
</feature>
<dbReference type="GeneID" id="18795808"/>
<evidence type="ECO:0000256" key="1">
    <source>
        <dbReference type="SAM" id="MobiDB-lite"/>
    </source>
</evidence>
<dbReference type="Proteomes" id="UP000053927">
    <property type="component" value="Unassembled WGS sequence"/>
</dbReference>
<sequence length="384" mass="41778">MAASSSHGTHHGHRAFSRAESTTTLLAKTFATQVEVSPSRRDNTSSFSPNPVSIAAPFVNPVSMNVGFTPRLPQAILPHQRTAETNIYYLPDAVPEYNGIASNTQHSRFGASLSAVARDGVLVDDPVSHQPRTPTLTSSVETHDDIDLDQLCSFLLSPDLVVTPELEEQIGRALDEGPSEETGHVETQAAEPQDTVGYVPASQPAAVLHSQAAVNSTPECTDTATPFIPSHFVVHDAPASIQTEGPSPQSTHEPPDPDTKKVTQTKKKRGPRGKYNKQSPGWDLSGYNAQIAPQRAIDVRRLPLTSASGGKRRALVRVKRRLSFGLNVMKSFGQLEERVSVRPHSVVFSLDKDLDELLGQKEGEQVRDWTFSRVVMSNGNQQFV</sequence>
<organism evidence="2 3">
    <name type="scientific">Stereum hirsutum (strain FP-91666)</name>
    <name type="common">White-rot fungus</name>
    <dbReference type="NCBI Taxonomy" id="721885"/>
    <lineage>
        <taxon>Eukaryota</taxon>
        <taxon>Fungi</taxon>
        <taxon>Dikarya</taxon>
        <taxon>Basidiomycota</taxon>
        <taxon>Agaricomycotina</taxon>
        <taxon>Agaricomycetes</taxon>
        <taxon>Russulales</taxon>
        <taxon>Stereaceae</taxon>
        <taxon>Stereum</taxon>
    </lineage>
</organism>
<name>R7RZL4_STEHR</name>
<proteinExistence type="predicted"/>
<feature type="region of interest" description="Disordered" evidence="1">
    <location>
        <begin position="1"/>
        <end position="20"/>
    </location>
</feature>
<gene>
    <name evidence="2" type="ORF">STEHIDRAFT_115757</name>
</gene>
<accession>R7RZL4</accession>
<evidence type="ECO:0000313" key="3">
    <source>
        <dbReference type="Proteomes" id="UP000053927"/>
    </source>
</evidence>
<keyword evidence="3" id="KW-1185">Reference proteome</keyword>
<evidence type="ECO:0000313" key="2">
    <source>
        <dbReference type="EMBL" id="EIM80283.1"/>
    </source>
</evidence>
<dbReference type="EMBL" id="JH687398">
    <property type="protein sequence ID" value="EIM80283.1"/>
    <property type="molecule type" value="Genomic_DNA"/>
</dbReference>
<dbReference type="RefSeq" id="XP_007310427.1">
    <property type="nucleotide sequence ID" value="XM_007310365.1"/>
</dbReference>
<feature type="region of interest" description="Disordered" evidence="1">
    <location>
        <begin position="240"/>
        <end position="286"/>
    </location>
</feature>
<dbReference type="KEGG" id="shs:STEHIDRAFT_115757"/>